<dbReference type="PRINTS" id="PR00069">
    <property type="entry name" value="ALDKETRDTASE"/>
</dbReference>
<dbReference type="PROSITE" id="PS00063">
    <property type="entry name" value="ALDOKETO_REDUCTASE_3"/>
    <property type="match status" value="1"/>
</dbReference>
<accession>A0A4Y6Q2U5</accession>
<proteinExistence type="inferred from homology"/>
<dbReference type="Gene3D" id="3.20.20.100">
    <property type="entry name" value="NADP-dependent oxidoreductase domain"/>
    <property type="match status" value="1"/>
</dbReference>
<feature type="domain" description="NADP-dependent oxidoreductase" evidence="7">
    <location>
        <begin position="4"/>
        <end position="277"/>
    </location>
</feature>
<dbReference type="Proteomes" id="UP000315995">
    <property type="component" value="Chromosome"/>
</dbReference>
<evidence type="ECO:0000256" key="6">
    <source>
        <dbReference type="PIRSR" id="PIRSR000097-3"/>
    </source>
</evidence>
<dbReference type="GO" id="GO:0016491">
    <property type="term" value="F:oxidoreductase activity"/>
    <property type="evidence" value="ECO:0007669"/>
    <property type="project" value="UniProtKB-KW"/>
</dbReference>
<dbReference type="InterPro" id="IPR020471">
    <property type="entry name" value="AKR"/>
</dbReference>
<protein>
    <submittedName>
        <fullName evidence="8">Aldo/keto reductase</fullName>
    </submittedName>
</protein>
<dbReference type="Pfam" id="PF00248">
    <property type="entry name" value="Aldo_ket_red"/>
    <property type="match status" value="1"/>
</dbReference>
<reference evidence="8 9" key="1">
    <citation type="submission" date="2019-06" db="EMBL/GenBank/DDBJ databases">
        <title>Persicimonas caeni gen. nov., sp. nov., a predatory bacterium isolated from solar saltern.</title>
        <authorList>
            <person name="Wang S."/>
        </authorList>
    </citation>
    <scope>NUCLEOTIDE SEQUENCE [LARGE SCALE GENOMIC DNA]</scope>
    <source>
        <strain evidence="8 9">YN101</strain>
    </source>
</reference>
<evidence type="ECO:0000256" key="2">
    <source>
        <dbReference type="ARBA" id="ARBA00022857"/>
    </source>
</evidence>
<dbReference type="AlphaFoldDB" id="A0A4Y6Q2U5"/>
<dbReference type="FunFam" id="3.20.20.100:FF:000006">
    <property type="entry name" value="Aldo-keto reductase family 1 member A1"/>
    <property type="match status" value="1"/>
</dbReference>
<name>A0A4Y6Q2U5_PERCE</name>
<keyword evidence="9" id="KW-1185">Reference proteome</keyword>
<evidence type="ECO:0000256" key="4">
    <source>
        <dbReference type="PIRSR" id="PIRSR000097-1"/>
    </source>
</evidence>
<keyword evidence="3" id="KW-0560">Oxidoreductase</keyword>
<evidence type="ECO:0000256" key="3">
    <source>
        <dbReference type="ARBA" id="ARBA00023002"/>
    </source>
</evidence>
<evidence type="ECO:0000313" key="9">
    <source>
        <dbReference type="Proteomes" id="UP000315995"/>
    </source>
</evidence>
<accession>A0A5B8YKC8</accession>
<keyword evidence="2" id="KW-0521">NADP</keyword>
<gene>
    <name evidence="8" type="ORF">FIV42_16210</name>
</gene>
<feature type="active site" description="Proton donor" evidence="4">
    <location>
        <position position="37"/>
    </location>
</feature>
<organism evidence="8 9">
    <name type="scientific">Persicimonas caeni</name>
    <dbReference type="NCBI Taxonomy" id="2292766"/>
    <lineage>
        <taxon>Bacteria</taxon>
        <taxon>Deltaproteobacteria</taxon>
        <taxon>Bradymonadales</taxon>
        <taxon>Bradymonadaceae</taxon>
        <taxon>Persicimonas</taxon>
    </lineage>
</organism>
<evidence type="ECO:0000256" key="5">
    <source>
        <dbReference type="PIRSR" id="PIRSR000097-2"/>
    </source>
</evidence>
<sequence length="302" mass="33628">MPALGLGTWLADPGKVHQAARHALEAGYLHIDCAAIYGNEEEVGQGIAEAIEAGDITRDELFVTSKLWNDSHKPEHVRPAIEKTLDDLGLEQLDLYLIHWPIAFRHGVEFPQSREDYLTLEEAPLEETWKAMMELKEAGLTKHIGVSNMGPERLQALAEVGEMPAVVQVECHPHLQQRELLDFCNEHDILLTAYSPLGSPGRQHKAGDEPPLLDHPTITSIADELDATSAQVLIAWAMARDTVVIPKSTNPGRIEENFGALDVELTDEHMAEIAKLDKGYRYLDGEFFADEKSPYEASKIWV</sequence>
<dbReference type="EMBL" id="CP041186">
    <property type="protein sequence ID" value="QDG54908.1"/>
    <property type="molecule type" value="Genomic_DNA"/>
</dbReference>
<dbReference type="OrthoDB" id="5328358at2"/>
<evidence type="ECO:0000313" key="8">
    <source>
        <dbReference type="EMBL" id="QDG54908.1"/>
    </source>
</evidence>
<dbReference type="InterPro" id="IPR018170">
    <property type="entry name" value="Aldo/ket_reductase_CS"/>
</dbReference>
<dbReference type="PIRSF" id="PIRSF000097">
    <property type="entry name" value="AKR"/>
    <property type="match status" value="1"/>
</dbReference>
<evidence type="ECO:0000256" key="1">
    <source>
        <dbReference type="ARBA" id="ARBA00007905"/>
    </source>
</evidence>
<dbReference type="SUPFAM" id="SSF51430">
    <property type="entry name" value="NAD(P)-linked oxidoreductase"/>
    <property type="match status" value="1"/>
</dbReference>
<feature type="binding site" evidence="5">
    <location>
        <position position="99"/>
    </location>
    <ligand>
        <name>substrate</name>
    </ligand>
</feature>
<dbReference type="PANTHER" id="PTHR11732">
    <property type="entry name" value="ALDO/KETO REDUCTASE"/>
    <property type="match status" value="1"/>
</dbReference>
<dbReference type="InterPro" id="IPR023210">
    <property type="entry name" value="NADP_OxRdtase_dom"/>
</dbReference>
<feature type="site" description="Lowers pKa of active site Tyr" evidence="6">
    <location>
        <position position="66"/>
    </location>
</feature>
<comment type="similarity">
    <text evidence="1">Belongs to the aldo/keto reductase family.</text>
</comment>
<dbReference type="InterPro" id="IPR036812">
    <property type="entry name" value="NAD(P)_OxRdtase_dom_sf"/>
</dbReference>
<evidence type="ECO:0000259" key="7">
    <source>
        <dbReference type="Pfam" id="PF00248"/>
    </source>
</evidence>